<sequence>MKTIYKYIFVLGVAISMGSCSEQLELYPEAQLSEATFWKTAADFKQAANEFYFYLPRPQDLTAVTSDSDFETDDIVNDISSGTNIVPTTDARWSRAYSRLRNVNILLRQANNYSNPQEISQFVGEGYLFRAYLNFDLLKTYGQFVVVDEVLDVDSPQLTAARNTREESANSIITDLEAAIPLLPIESAIPDTDKGRMSSQAASALLARVALFEGTWQKFRGNTDRANELLTKAANAANAVITAGEHELFKGLGDDSYRYLFVMNGPESNPGGLTKNDLSEHVMVAKYDRIIRSQRGNISHAMTSYHSSPTKKLLDMYLCEDGLPISQSPLYKGGNPNDPAIDAEFKNRDLRLSNTFRIPFNEYCPKGQCNIYEPILGSNTLTGYNWIKFVSSEEIQDGEEGYDSPIIRYAEVLLTYAEAVFERDGMISDADLNKSLNVVRARVDMPALTNAFVNANGLDMRTEIRRERTVELAAEGQRLIDLKRWKTAEVEMPMDMLGVKIVGTNYEDDPTAIYPGLKDGYLLFQAASTRNWADKNYLDPMPEDQLNLNPNLGQNPGW</sequence>
<evidence type="ECO:0000256" key="3">
    <source>
        <dbReference type="ARBA" id="ARBA00022729"/>
    </source>
</evidence>
<evidence type="ECO:0000313" key="8">
    <source>
        <dbReference type="EMBL" id="GGZ13438.1"/>
    </source>
</evidence>
<dbReference type="AlphaFoldDB" id="A0A918UJ15"/>
<reference evidence="8" key="2">
    <citation type="submission" date="2020-09" db="EMBL/GenBank/DDBJ databases">
        <authorList>
            <person name="Sun Q."/>
            <person name="Kim S."/>
        </authorList>
    </citation>
    <scope>NUCLEOTIDE SEQUENCE</scope>
    <source>
        <strain evidence="8">KCTC 12368</strain>
    </source>
</reference>
<accession>A0A918UJ15</accession>
<dbReference type="RefSeq" id="WP_018475032.1">
    <property type="nucleotide sequence ID" value="NZ_BMWX01000001.1"/>
</dbReference>
<dbReference type="Pfam" id="PF14322">
    <property type="entry name" value="SusD-like_3"/>
    <property type="match status" value="1"/>
</dbReference>
<evidence type="ECO:0000256" key="4">
    <source>
        <dbReference type="ARBA" id="ARBA00023136"/>
    </source>
</evidence>
<evidence type="ECO:0000259" key="7">
    <source>
        <dbReference type="Pfam" id="PF14322"/>
    </source>
</evidence>
<evidence type="ECO:0000256" key="2">
    <source>
        <dbReference type="ARBA" id="ARBA00006275"/>
    </source>
</evidence>
<feature type="domain" description="SusD-like N-terminal" evidence="7">
    <location>
        <begin position="88"/>
        <end position="211"/>
    </location>
</feature>
<proteinExistence type="inferred from homology"/>
<dbReference type="SUPFAM" id="SSF48452">
    <property type="entry name" value="TPR-like"/>
    <property type="match status" value="1"/>
</dbReference>
<organism evidence="8 9">
    <name type="scientific">Echinicola pacifica</name>
    <dbReference type="NCBI Taxonomy" id="346377"/>
    <lineage>
        <taxon>Bacteria</taxon>
        <taxon>Pseudomonadati</taxon>
        <taxon>Bacteroidota</taxon>
        <taxon>Cytophagia</taxon>
        <taxon>Cytophagales</taxon>
        <taxon>Cyclobacteriaceae</taxon>
        <taxon>Echinicola</taxon>
    </lineage>
</organism>
<dbReference type="InterPro" id="IPR011990">
    <property type="entry name" value="TPR-like_helical_dom_sf"/>
</dbReference>
<evidence type="ECO:0000256" key="1">
    <source>
        <dbReference type="ARBA" id="ARBA00004442"/>
    </source>
</evidence>
<comment type="caution">
    <text evidence="8">The sequence shown here is derived from an EMBL/GenBank/DDBJ whole genome shotgun (WGS) entry which is preliminary data.</text>
</comment>
<keyword evidence="4" id="KW-0472">Membrane</keyword>
<dbReference type="EMBL" id="BMWX01000001">
    <property type="protein sequence ID" value="GGZ13438.1"/>
    <property type="molecule type" value="Genomic_DNA"/>
</dbReference>
<dbReference type="GO" id="GO:0009279">
    <property type="term" value="C:cell outer membrane"/>
    <property type="evidence" value="ECO:0007669"/>
    <property type="project" value="UniProtKB-SubCell"/>
</dbReference>
<protein>
    <submittedName>
        <fullName evidence="8">Membrane protein</fullName>
    </submittedName>
</protein>
<keyword evidence="9" id="KW-1185">Reference proteome</keyword>
<evidence type="ECO:0000313" key="9">
    <source>
        <dbReference type="Proteomes" id="UP000619457"/>
    </source>
</evidence>
<evidence type="ECO:0000256" key="5">
    <source>
        <dbReference type="ARBA" id="ARBA00023237"/>
    </source>
</evidence>
<name>A0A918UJ15_9BACT</name>
<dbReference type="InterPro" id="IPR033985">
    <property type="entry name" value="SusD-like_N"/>
</dbReference>
<comment type="similarity">
    <text evidence="2">Belongs to the SusD family.</text>
</comment>
<keyword evidence="5" id="KW-0998">Cell outer membrane</keyword>
<dbReference type="Gene3D" id="1.25.40.390">
    <property type="match status" value="1"/>
</dbReference>
<dbReference type="PROSITE" id="PS51257">
    <property type="entry name" value="PROKAR_LIPOPROTEIN"/>
    <property type="match status" value="1"/>
</dbReference>
<dbReference type="Proteomes" id="UP000619457">
    <property type="component" value="Unassembled WGS sequence"/>
</dbReference>
<dbReference type="Pfam" id="PF07980">
    <property type="entry name" value="SusD_RagB"/>
    <property type="match status" value="1"/>
</dbReference>
<dbReference type="InterPro" id="IPR012944">
    <property type="entry name" value="SusD_RagB_dom"/>
</dbReference>
<comment type="subcellular location">
    <subcellularLocation>
        <location evidence="1">Cell outer membrane</location>
    </subcellularLocation>
</comment>
<reference evidence="8" key="1">
    <citation type="journal article" date="2014" name="Int. J. Syst. Evol. Microbiol.">
        <title>Complete genome sequence of Corynebacterium casei LMG S-19264T (=DSM 44701T), isolated from a smear-ripened cheese.</title>
        <authorList>
            <consortium name="US DOE Joint Genome Institute (JGI-PGF)"/>
            <person name="Walter F."/>
            <person name="Albersmeier A."/>
            <person name="Kalinowski J."/>
            <person name="Ruckert C."/>
        </authorList>
    </citation>
    <scope>NUCLEOTIDE SEQUENCE</scope>
    <source>
        <strain evidence="8">KCTC 12368</strain>
    </source>
</reference>
<evidence type="ECO:0000259" key="6">
    <source>
        <dbReference type="Pfam" id="PF07980"/>
    </source>
</evidence>
<feature type="domain" description="RagB/SusD" evidence="6">
    <location>
        <begin position="303"/>
        <end position="558"/>
    </location>
</feature>
<gene>
    <name evidence="8" type="ORF">GCM10007049_01560</name>
</gene>
<keyword evidence="3" id="KW-0732">Signal</keyword>